<gene>
    <name evidence="1" type="ORF">NS506_01836</name>
</gene>
<evidence type="ECO:0008006" key="3">
    <source>
        <dbReference type="Google" id="ProtNLM"/>
    </source>
</evidence>
<dbReference type="Proteomes" id="UP000180166">
    <property type="component" value="Chromosome"/>
</dbReference>
<dbReference type="EMBL" id="CP017839">
    <property type="protein sequence ID" value="APA95904.1"/>
    <property type="molecule type" value="Genomic_DNA"/>
</dbReference>
<evidence type="ECO:0000313" key="1">
    <source>
        <dbReference type="EMBL" id="APA95904.1"/>
    </source>
</evidence>
<dbReference type="SUPFAM" id="SSF160631">
    <property type="entry name" value="SMI1/KNR4-like"/>
    <property type="match status" value="1"/>
</dbReference>
<sequence length="178" mass="19709">MSSPVGQGRWRDLIEQIAAQKRRLLHTSDLEEGSHPNPGATEQQLAAAEQRLGRPLGPQLREPLSVADGWDHFHLFDSLLGTAEIGVGRRWESGVESAQIWFETEKWDEQIGACTGAADYQQVVASDNGYFATAFVFVGDVDELPAGSVLELPTEGDDIYPDLYSYLVVRVDEITKYT</sequence>
<proteinExistence type="predicted"/>
<accession>A0ABC8ANN0</accession>
<organism evidence="1 2">
    <name type="scientific">Nocardia seriolae</name>
    <dbReference type="NCBI Taxonomy" id="37332"/>
    <lineage>
        <taxon>Bacteria</taxon>
        <taxon>Bacillati</taxon>
        <taxon>Actinomycetota</taxon>
        <taxon>Actinomycetes</taxon>
        <taxon>Mycobacteriales</taxon>
        <taxon>Nocardiaceae</taxon>
        <taxon>Nocardia</taxon>
    </lineage>
</organism>
<dbReference type="AlphaFoldDB" id="A0ABC8ANN0"/>
<dbReference type="RefSeq" id="WP_158660728.1">
    <property type="nucleotide sequence ID" value="NZ_CP017839.1"/>
</dbReference>
<protein>
    <recommendedName>
        <fullName evidence="3">Knr4/Smi1-like domain-containing protein</fullName>
    </recommendedName>
</protein>
<dbReference type="KEGG" id="nsr:NS506_01836"/>
<reference evidence="1 2" key="1">
    <citation type="submission" date="2016-10" db="EMBL/GenBank/DDBJ databases">
        <title>Genome sequence of Nocardia seriolae strain EM150506, isolated from Anguila japonica.</title>
        <authorList>
            <person name="Han H.-J."/>
        </authorList>
    </citation>
    <scope>NUCLEOTIDE SEQUENCE [LARGE SCALE GENOMIC DNA]</scope>
    <source>
        <strain evidence="1 2">EM150506</strain>
    </source>
</reference>
<evidence type="ECO:0000313" key="2">
    <source>
        <dbReference type="Proteomes" id="UP000180166"/>
    </source>
</evidence>
<name>A0ABC8ANN0_9NOCA</name>
<dbReference type="InterPro" id="IPR037883">
    <property type="entry name" value="Knr4/Smi1-like_sf"/>
</dbReference>